<dbReference type="InParanoid" id="C8X8Y4"/>
<proteinExistence type="predicted"/>
<dbReference type="KEGG" id="nml:Namu_4807"/>
<accession>C8X8Y4</accession>
<dbReference type="EMBL" id="CP001737">
    <property type="protein sequence ID" value="ACV81082.1"/>
    <property type="molecule type" value="Genomic_DNA"/>
</dbReference>
<name>C8X8Y4_NAKMY</name>
<gene>
    <name evidence="1" type="ordered locus">Namu_4807</name>
</gene>
<evidence type="ECO:0000313" key="2">
    <source>
        <dbReference type="Proteomes" id="UP000002218"/>
    </source>
</evidence>
<keyword evidence="2" id="KW-1185">Reference proteome</keyword>
<dbReference type="Proteomes" id="UP000002218">
    <property type="component" value="Chromosome"/>
</dbReference>
<reference evidence="2" key="1">
    <citation type="submission" date="2009-09" db="EMBL/GenBank/DDBJ databases">
        <title>The complete genome of Nakamurella multipartita DSM 44233.</title>
        <authorList>
            <consortium name="US DOE Joint Genome Institute (JGI-PGF)"/>
            <person name="Lucas S."/>
            <person name="Copeland A."/>
            <person name="Lapidus A."/>
            <person name="Glavina del Rio T."/>
            <person name="Dalin E."/>
            <person name="Tice H."/>
            <person name="Bruce D."/>
            <person name="Goodwin L."/>
            <person name="Pitluck S."/>
            <person name="Kyrpides N."/>
            <person name="Mavromatis K."/>
            <person name="Ivanova N."/>
            <person name="Ovchinnikova G."/>
            <person name="Sims D."/>
            <person name="Meincke L."/>
            <person name="Brettin T."/>
            <person name="Detter J.C."/>
            <person name="Han C."/>
            <person name="Larimer F."/>
            <person name="Land M."/>
            <person name="Hauser L."/>
            <person name="Markowitz V."/>
            <person name="Cheng J.-F."/>
            <person name="Hugenholtz P."/>
            <person name="Woyke T."/>
            <person name="Wu D."/>
            <person name="Klenk H.-P."/>
            <person name="Eisen J.A."/>
        </authorList>
    </citation>
    <scope>NUCLEOTIDE SEQUENCE [LARGE SCALE GENOMIC DNA]</scope>
    <source>
        <strain evidence="2">ATCC 700099 / DSM 44233 / CIP 104796 / JCM 9543 / NBRC 105858 / Y-104</strain>
    </source>
</reference>
<dbReference type="HOGENOM" id="CLU_2667284_0_0_11"/>
<dbReference type="eggNOG" id="COG1403">
    <property type="taxonomic scope" value="Bacteria"/>
</dbReference>
<evidence type="ECO:0000313" key="1">
    <source>
        <dbReference type="EMBL" id="ACV81082.1"/>
    </source>
</evidence>
<dbReference type="RefSeq" id="WP_015749893.1">
    <property type="nucleotide sequence ID" value="NC_013235.1"/>
</dbReference>
<dbReference type="AlphaFoldDB" id="C8X8Y4"/>
<organism evidence="1 2">
    <name type="scientific">Nakamurella multipartita (strain ATCC 700099 / DSM 44233 / CIP 104796 / JCM 9543 / NBRC 105858 / Y-104)</name>
    <name type="common">Microsphaera multipartita</name>
    <dbReference type="NCBI Taxonomy" id="479431"/>
    <lineage>
        <taxon>Bacteria</taxon>
        <taxon>Bacillati</taxon>
        <taxon>Actinomycetota</taxon>
        <taxon>Actinomycetes</taxon>
        <taxon>Nakamurellales</taxon>
        <taxon>Nakamurellaceae</taxon>
        <taxon>Nakamurella</taxon>
    </lineage>
</organism>
<sequence length="75" mass="7730">MSNLEQLDAMIAELAALEATSDDDRLALVTELAQLQKVATAAQARLAAALAASQRARLVRAGFRIGVRPASGGGP</sequence>
<reference evidence="1 2" key="2">
    <citation type="journal article" date="2010" name="Stand. Genomic Sci.">
        <title>Complete genome sequence of Nakamurella multipartita type strain (Y-104).</title>
        <authorList>
            <person name="Tice H."/>
            <person name="Mayilraj S."/>
            <person name="Sims D."/>
            <person name="Lapidus A."/>
            <person name="Nolan M."/>
            <person name="Lucas S."/>
            <person name="Glavina Del Rio T."/>
            <person name="Copeland A."/>
            <person name="Cheng J.F."/>
            <person name="Meincke L."/>
            <person name="Bruce D."/>
            <person name="Goodwin L."/>
            <person name="Pitluck S."/>
            <person name="Ivanova N."/>
            <person name="Mavromatis K."/>
            <person name="Ovchinnikova G."/>
            <person name="Pati A."/>
            <person name="Chen A."/>
            <person name="Palaniappan K."/>
            <person name="Land M."/>
            <person name="Hauser L."/>
            <person name="Chang Y.J."/>
            <person name="Jeffries C.D."/>
            <person name="Detter J.C."/>
            <person name="Brettin T."/>
            <person name="Rohde M."/>
            <person name="Goker M."/>
            <person name="Bristow J."/>
            <person name="Eisen J.A."/>
            <person name="Markowitz V."/>
            <person name="Hugenholtz P."/>
            <person name="Kyrpides N.C."/>
            <person name="Klenk H.P."/>
            <person name="Chen F."/>
        </authorList>
    </citation>
    <scope>NUCLEOTIDE SEQUENCE [LARGE SCALE GENOMIC DNA]</scope>
    <source>
        <strain evidence="2">ATCC 700099 / DSM 44233 / CIP 104796 / JCM 9543 / NBRC 105858 / Y-104</strain>
    </source>
</reference>
<protein>
    <submittedName>
        <fullName evidence="1">Uncharacterized protein</fullName>
    </submittedName>
</protein>